<dbReference type="Proteomes" id="UP000664167">
    <property type="component" value="Unassembled WGS sequence"/>
</dbReference>
<organism evidence="1 2">
    <name type="scientific">Streptomyces beijiangensis</name>
    <dbReference type="NCBI Taxonomy" id="163361"/>
    <lineage>
        <taxon>Bacteria</taxon>
        <taxon>Bacillati</taxon>
        <taxon>Actinomycetota</taxon>
        <taxon>Actinomycetes</taxon>
        <taxon>Kitasatosporales</taxon>
        <taxon>Streptomycetaceae</taxon>
        <taxon>Streptomyces</taxon>
    </lineage>
</organism>
<dbReference type="InterPro" id="IPR046492">
    <property type="entry name" value="DUF6585"/>
</dbReference>
<dbReference type="AlphaFoldDB" id="A0A939F573"/>
<proteinExistence type="predicted"/>
<protein>
    <submittedName>
        <fullName evidence="1">Uncharacterized protein</fullName>
    </submittedName>
</protein>
<reference evidence="1" key="1">
    <citation type="submission" date="2021-03" db="EMBL/GenBank/DDBJ databases">
        <title>Streptomyces poriferae sp. nov., a novel marine sponge-derived Actinobacteria species with anti-MRSA activity.</title>
        <authorList>
            <person name="Sandoval-Powers M."/>
            <person name="Kralova S."/>
            <person name="Nguyen G.-S."/>
            <person name="Fawwal D."/>
            <person name="Degnes K."/>
            <person name="Klinkenberg G."/>
            <person name="Sletta H."/>
            <person name="Wentzel A."/>
            <person name="Liles M.R."/>
        </authorList>
    </citation>
    <scope>NUCLEOTIDE SEQUENCE</scope>
    <source>
        <strain evidence="1">DSM 41794</strain>
    </source>
</reference>
<gene>
    <name evidence="1" type="ORF">J0695_10755</name>
</gene>
<dbReference type="Pfam" id="PF20226">
    <property type="entry name" value="DUF6585"/>
    <property type="match status" value="1"/>
</dbReference>
<evidence type="ECO:0000313" key="1">
    <source>
        <dbReference type="EMBL" id="MBO0512287.1"/>
    </source>
</evidence>
<name>A0A939F573_9ACTN</name>
<evidence type="ECO:0000313" key="2">
    <source>
        <dbReference type="Proteomes" id="UP000664167"/>
    </source>
</evidence>
<dbReference type="EMBL" id="JAFLRJ010000095">
    <property type="protein sequence ID" value="MBO0512287.1"/>
    <property type="molecule type" value="Genomic_DNA"/>
</dbReference>
<keyword evidence="2" id="KW-1185">Reference proteome</keyword>
<sequence>MDEPIAGPDEHVTALAEKQRMGGWRMVAANQKGGFRKRWGDARLHLYENGLIVTAPEGGEWVYRWDSTAAVLQNLRSVGGGLQDSTYTLIGADGAALSIGRGTHGLLRREIDRLGVTSYSRGPYVVYEGQWGPEVQKGVAAARWASVLERLRGGETLAFGPIDVDRNGLSMKNETESWSRIKEISTRDGRVSFTGSDGRGVLGVVGIYHVPNLYLLLALVRQLKTG</sequence>
<comment type="caution">
    <text evidence="1">The sequence shown here is derived from an EMBL/GenBank/DDBJ whole genome shotgun (WGS) entry which is preliminary data.</text>
</comment>
<accession>A0A939F573</accession>
<dbReference type="RefSeq" id="WP_206961681.1">
    <property type="nucleotide sequence ID" value="NZ_BAAAJJ010000006.1"/>
</dbReference>